<accession>A0ABW4I7R3</accession>
<evidence type="ECO:0000313" key="2">
    <source>
        <dbReference type="EMBL" id="MFD1613277.1"/>
    </source>
</evidence>
<evidence type="ECO:0000313" key="3">
    <source>
        <dbReference type="Proteomes" id="UP001597115"/>
    </source>
</evidence>
<protein>
    <submittedName>
        <fullName evidence="2">Nuclear transport factor 2 family protein</fullName>
    </submittedName>
</protein>
<feature type="domain" description="SnoaL-like" evidence="1">
    <location>
        <begin position="9"/>
        <end position="130"/>
    </location>
</feature>
<comment type="caution">
    <text evidence="2">The sequence shown here is derived from an EMBL/GenBank/DDBJ whole genome shotgun (WGS) entry which is preliminary data.</text>
</comment>
<dbReference type="Proteomes" id="UP001597115">
    <property type="component" value="Unassembled WGS sequence"/>
</dbReference>
<organism evidence="2 3">
    <name type="scientific">Sphingomonas tabacisoli</name>
    <dbReference type="NCBI Taxonomy" id="2249466"/>
    <lineage>
        <taxon>Bacteria</taxon>
        <taxon>Pseudomonadati</taxon>
        <taxon>Pseudomonadota</taxon>
        <taxon>Alphaproteobacteria</taxon>
        <taxon>Sphingomonadales</taxon>
        <taxon>Sphingomonadaceae</taxon>
        <taxon>Sphingomonas</taxon>
    </lineage>
</organism>
<dbReference type="SUPFAM" id="SSF54427">
    <property type="entry name" value="NTF2-like"/>
    <property type="match status" value="1"/>
</dbReference>
<sequence>MSASPERIQALLDRQDILDCLNRFCRGIDRFDRDLFLSAFHADAIIAAGPFVGGPIVLYEWAQPLHETGQIATQHALLNFSCDLSGDTAHCETYYQFIGRNRDETIWMAGGRYLDRVERRDSAWKIAYRTNLIEWSGSLPALPLPFADVPDLEVNGAATRDRSDPSYWRPLVNRRPRTDA</sequence>
<reference evidence="3" key="1">
    <citation type="journal article" date="2019" name="Int. J. Syst. Evol. Microbiol.">
        <title>The Global Catalogue of Microorganisms (GCM) 10K type strain sequencing project: providing services to taxonomists for standard genome sequencing and annotation.</title>
        <authorList>
            <consortium name="The Broad Institute Genomics Platform"/>
            <consortium name="The Broad Institute Genome Sequencing Center for Infectious Disease"/>
            <person name="Wu L."/>
            <person name="Ma J."/>
        </authorList>
    </citation>
    <scope>NUCLEOTIDE SEQUENCE [LARGE SCALE GENOMIC DNA]</scope>
    <source>
        <strain evidence="3">CGMCC 1.16275</strain>
    </source>
</reference>
<dbReference type="RefSeq" id="WP_380891208.1">
    <property type="nucleotide sequence ID" value="NZ_JBHUDY010000002.1"/>
</dbReference>
<dbReference type="Gene3D" id="3.10.450.50">
    <property type="match status" value="1"/>
</dbReference>
<gene>
    <name evidence="2" type="ORF">ACFSCW_15835</name>
</gene>
<dbReference type="InterPro" id="IPR032710">
    <property type="entry name" value="NTF2-like_dom_sf"/>
</dbReference>
<keyword evidence="3" id="KW-1185">Reference proteome</keyword>
<dbReference type="EMBL" id="JBHUDY010000002">
    <property type="protein sequence ID" value="MFD1613277.1"/>
    <property type="molecule type" value="Genomic_DNA"/>
</dbReference>
<proteinExistence type="predicted"/>
<dbReference type="InterPro" id="IPR037401">
    <property type="entry name" value="SnoaL-like"/>
</dbReference>
<dbReference type="Pfam" id="PF13577">
    <property type="entry name" value="SnoaL_4"/>
    <property type="match status" value="1"/>
</dbReference>
<evidence type="ECO:0000259" key="1">
    <source>
        <dbReference type="Pfam" id="PF13577"/>
    </source>
</evidence>
<name>A0ABW4I7R3_9SPHN</name>